<gene>
    <name evidence="2" type="ORF">PECAL_5P20370</name>
</gene>
<dbReference type="Pfam" id="PF16029">
    <property type="entry name" value="DUF4787"/>
    <property type="match status" value="1"/>
</dbReference>
<keyword evidence="1" id="KW-0472">Membrane</keyword>
<reference evidence="2" key="1">
    <citation type="submission" date="2021-11" db="EMBL/GenBank/DDBJ databases">
        <authorList>
            <consortium name="Genoscope - CEA"/>
            <person name="William W."/>
        </authorList>
    </citation>
    <scope>NUCLEOTIDE SEQUENCE</scope>
</reference>
<dbReference type="EMBL" id="CAKKNE010000005">
    <property type="protein sequence ID" value="CAH0377502.1"/>
    <property type="molecule type" value="Genomic_DNA"/>
</dbReference>
<keyword evidence="1" id="KW-1133">Transmembrane helix</keyword>
<evidence type="ECO:0000256" key="1">
    <source>
        <dbReference type="SAM" id="Phobius"/>
    </source>
</evidence>
<feature type="transmembrane region" description="Helical" evidence="1">
    <location>
        <begin position="7"/>
        <end position="25"/>
    </location>
</feature>
<accession>A0A8J2SQ16</accession>
<dbReference type="PANTHER" id="PTHR35455:SF1">
    <property type="entry name" value="AGAP005842-PA"/>
    <property type="match status" value="1"/>
</dbReference>
<dbReference type="PANTHER" id="PTHR35455">
    <property type="entry name" value="UNNAMED PRODUCT"/>
    <property type="match status" value="1"/>
</dbReference>
<sequence length="137" mass="15701">MSSTRKLARLAAPVVCAAYVTYVAIDRGYYHIERRKELDAATARAKAEAARRNRDRAFRARRRECETQTCAGMQPGTNMNCVNACISQSCFDEIYAEEPLEDGEVDSKRSRLFQSCARKSLVAEREKRRREERAEET</sequence>
<dbReference type="InterPro" id="IPR031985">
    <property type="entry name" value="DUF4787"/>
</dbReference>
<comment type="caution">
    <text evidence="2">The sequence shown here is derived from an EMBL/GenBank/DDBJ whole genome shotgun (WGS) entry which is preliminary data.</text>
</comment>
<keyword evidence="1" id="KW-0812">Transmembrane</keyword>
<dbReference type="AlphaFoldDB" id="A0A8J2SQ16"/>
<dbReference type="OrthoDB" id="1915375at2759"/>
<dbReference type="Proteomes" id="UP000789595">
    <property type="component" value="Unassembled WGS sequence"/>
</dbReference>
<proteinExistence type="predicted"/>
<organism evidence="2 3">
    <name type="scientific">Pelagomonas calceolata</name>
    <dbReference type="NCBI Taxonomy" id="35677"/>
    <lineage>
        <taxon>Eukaryota</taxon>
        <taxon>Sar</taxon>
        <taxon>Stramenopiles</taxon>
        <taxon>Ochrophyta</taxon>
        <taxon>Pelagophyceae</taxon>
        <taxon>Pelagomonadales</taxon>
        <taxon>Pelagomonadaceae</taxon>
        <taxon>Pelagomonas</taxon>
    </lineage>
</organism>
<name>A0A8J2SQ16_9STRA</name>
<protein>
    <submittedName>
        <fullName evidence="2">Uncharacterized protein</fullName>
    </submittedName>
</protein>
<evidence type="ECO:0000313" key="2">
    <source>
        <dbReference type="EMBL" id="CAH0377502.1"/>
    </source>
</evidence>
<keyword evidence="3" id="KW-1185">Reference proteome</keyword>
<evidence type="ECO:0000313" key="3">
    <source>
        <dbReference type="Proteomes" id="UP000789595"/>
    </source>
</evidence>